<dbReference type="GO" id="GO:0016787">
    <property type="term" value="F:hydrolase activity"/>
    <property type="evidence" value="ECO:0007669"/>
    <property type="project" value="UniProtKB-KW"/>
</dbReference>
<keyword evidence="7" id="KW-1185">Reference proteome</keyword>
<dbReference type="PANTHER" id="PTHR46072:SF8">
    <property type="entry name" value="AMIDASE DOMAIN-CONTAINING PROTEIN"/>
    <property type="match status" value="1"/>
</dbReference>
<evidence type="ECO:0000256" key="1">
    <source>
        <dbReference type="ARBA" id="ARBA00009199"/>
    </source>
</evidence>
<dbReference type="RefSeq" id="XP_040701534.1">
    <property type="nucleotide sequence ID" value="XM_040849655.1"/>
</dbReference>
<evidence type="ECO:0000313" key="6">
    <source>
        <dbReference type="EMBL" id="OJJ57728.1"/>
    </source>
</evidence>
<evidence type="ECO:0000256" key="4">
    <source>
        <dbReference type="SAM" id="SignalP"/>
    </source>
</evidence>
<dbReference type="Pfam" id="PF01425">
    <property type="entry name" value="Amidase"/>
    <property type="match status" value="1"/>
</dbReference>
<dbReference type="GeneID" id="63765728"/>
<dbReference type="EMBL" id="KV878588">
    <property type="protein sequence ID" value="OJJ57728.1"/>
    <property type="molecule type" value="Genomic_DNA"/>
</dbReference>
<dbReference type="OrthoDB" id="6428749at2759"/>
<feature type="signal peptide" evidence="4">
    <location>
        <begin position="1"/>
        <end position="25"/>
    </location>
</feature>
<accession>A0A1L9TE76</accession>
<keyword evidence="2" id="KW-0378">Hydrolase</keyword>
<dbReference type="AlphaFoldDB" id="A0A1L9TE76"/>
<dbReference type="Gene3D" id="3.90.1300.10">
    <property type="entry name" value="Amidase signature (AS) domain"/>
    <property type="match status" value="1"/>
</dbReference>
<dbReference type="STRING" id="1036612.A0A1L9TE76"/>
<dbReference type="InterPro" id="IPR036928">
    <property type="entry name" value="AS_sf"/>
</dbReference>
<comment type="similarity">
    <text evidence="1">Belongs to the amidase family.</text>
</comment>
<protein>
    <recommendedName>
        <fullName evidence="5">Amidase domain-containing protein</fullName>
    </recommendedName>
</protein>
<feature type="active site" description="Acyl-ester intermediate" evidence="3">
    <location>
        <position position="274"/>
    </location>
</feature>
<organism evidence="6 7">
    <name type="scientific">Aspergillus sydowii CBS 593.65</name>
    <dbReference type="NCBI Taxonomy" id="1036612"/>
    <lineage>
        <taxon>Eukaryota</taxon>
        <taxon>Fungi</taxon>
        <taxon>Dikarya</taxon>
        <taxon>Ascomycota</taxon>
        <taxon>Pezizomycotina</taxon>
        <taxon>Eurotiomycetes</taxon>
        <taxon>Eurotiomycetidae</taxon>
        <taxon>Eurotiales</taxon>
        <taxon>Aspergillaceae</taxon>
        <taxon>Aspergillus</taxon>
        <taxon>Aspergillus subgen. Nidulantes</taxon>
    </lineage>
</organism>
<gene>
    <name evidence="6" type="ORF">ASPSYDRAFT_59182</name>
</gene>
<reference evidence="7" key="1">
    <citation type="journal article" date="2017" name="Genome Biol.">
        <title>Comparative genomics reveals high biological diversity and specific adaptations in the industrially and medically important fungal genus Aspergillus.</title>
        <authorList>
            <person name="de Vries R.P."/>
            <person name="Riley R."/>
            <person name="Wiebenga A."/>
            <person name="Aguilar-Osorio G."/>
            <person name="Amillis S."/>
            <person name="Uchima C.A."/>
            <person name="Anderluh G."/>
            <person name="Asadollahi M."/>
            <person name="Askin M."/>
            <person name="Barry K."/>
            <person name="Battaglia E."/>
            <person name="Bayram O."/>
            <person name="Benocci T."/>
            <person name="Braus-Stromeyer S.A."/>
            <person name="Caldana C."/>
            <person name="Canovas D."/>
            <person name="Cerqueira G.C."/>
            <person name="Chen F."/>
            <person name="Chen W."/>
            <person name="Choi C."/>
            <person name="Clum A."/>
            <person name="Dos Santos R.A."/>
            <person name="Damasio A.R."/>
            <person name="Diallinas G."/>
            <person name="Emri T."/>
            <person name="Fekete E."/>
            <person name="Flipphi M."/>
            <person name="Freyberg S."/>
            <person name="Gallo A."/>
            <person name="Gournas C."/>
            <person name="Habgood R."/>
            <person name="Hainaut M."/>
            <person name="Harispe M.L."/>
            <person name="Henrissat B."/>
            <person name="Hilden K.S."/>
            <person name="Hope R."/>
            <person name="Hossain A."/>
            <person name="Karabika E."/>
            <person name="Karaffa L."/>
            <person name="Karanyi Z."/>
            <person name="Krasevec N."/>
            <person name="Kuo A."/>
            <person name="Kusch H."/>
            <person name="LaButti K."/>
            <person name="Lagendijk E.L."/>
            <person name="Lapidus A."/>
            <person name="Levasseur A."/>
            <person name="Lindquist E."/>
            <person name="Lipzen A."/>
            <person name="Logrieco A.F."/>
            <person name="MacCabe A."/>
            <person name="Maekelae M.R."/>
            <person name="Malavazi I."/>
            <person name="Melin P."/>
            <person name="Meyer V."/>
            <person name="Mielnichuk N."/>
            <person name="Miskei M."/>
            <person name="Molnar A.P."/>
            <person name="Mule G."/>
            <person name="Ngan C.Y."/>
            <person name="Orejas M."/>
            <person name="Orosz E."/>
            <person name="Ouedraogo J.P."/>
            <person name="Overkamp K.M."/>
            <person name="Park H.-S."/>
            <person name="Perrone G."/>
            <person name="Piumi F."/>
            <person name="Punt P.J."/>
            <person name="Ram A.F."/>
            <person name="Ramon A."/>
            <person name="Rauscher S."/>
            <person name="Record E."/>
            <person name="Riano-Pachon D.M."/>
            <person name="Robert V."/>
            <person name="Roehrig J."/>
            <person name="Ruller R."/>
            <person name="Salamov A."/>
            <person name="Salih N.S."/>
            <person name="Samson R.A."/>
            <person name="Sandor E."/>
            <person name="Sanguinetti M."/>
            <person name="Schuetze T."/>
            <person name="Sepcic K."/>
            <person name="Shelest E."/>
            <person name="Sherlock G."/>
            <person name="Sophianopoulou V."/>
            <person name="Squina F.M."/>
            <person name="Sun H."/>
            <person name="Susca A."/>
            <person name="Todd R.B."/>
            <person name="Tsang A."/>
            <person name="Unkles S.E."/>
            <person name="van de Wiele N."/>
            <person name="van Rossen-Uffink D."/>
            <person name="Oliveira J.V."/>
            <person name="Vesth T.C."/>
            <person name="Visser J."/>
            <person name="Yu J.-H."/>
            <person name="Zhou M."/>
            <person name="Andersen M.R."/>
            <person name="Archer D.B."/>
            <person name="Baker S.E."/>
            <person name="Benoit I."/>
            <person name="Brakhage A.A."/>
            <person name="Braus G.H."/>
            <person name="Fischer R."/>
            <person name="Frisvad J.C."/>
            <person name="Goldman G.H."/>
            <person name="Houbraken J."/>
            <person name="Oakley B."/>
            <person name="Pocsi I."/>
            <person name="Scazzocchio C."/>
            <person name="Seiboth B."/>
            <person name="vanKuyk P.A."/>
            <person name="Wortman J."/>
            <person name="Dyer P.S."/>
            <person name="Grigoriev I.V."/>
        </authorList>
    </citation>
    <scope>NUCLEOTIDE SEQUENCE [LARGE SCALE GENOMIC DNA]</scope>
    <source>
        <strain evidence="7">CBS 593.65</strain>
    </source>
</reference>
<feature type="domain" description="Amidase" evidence="5">
    <location>
        <begin position="114"/>
        <end position="580"/>
    </location>
</feature>
<evidence type="ECO:0000256" key="2">
    <source>
        <dbReference type="ARBA" id="ARBA00022801"/>
    </source>
</evidence>
<evidence type="ECO:0000313" key="7">
    <source>
        <dbReference type="Proteomes" id="UP000184356"/>
    </source>
</evidence>
<feature type="chain" id="PRO_5013019016" description="Amidase domain-containing protein" evidence="4">
    <location>
        <begin position="26"/>
        <end position="601"/>
    </location>
</feature>
<dbReference type="VEuPathDB" id="FungiDB:ASPSYDRAFT_59182"/>
<name>A0A1L9TE76_9EURO</name>
<feature type="active site" description="Charge relay system" evidence="3">
    <location>
        <position position="170"/>
    </location>
</feature>
<dbReference type="InterPro" id="IPR023631">
    <property type="entry name" value="Amidase_dom"/>
</dbReference>
<sequence length="601" mass="67371">MAAKVRIFILTVVLFASVLTLLSETHEMWKLSDIFSRRRAQWQKIASEKREANMAKIRPEWLLEPQVLEDGRSRRSIVGDYMEGLLDTKSRYVTDMDVPELVARMESGALSAVEVVTAFCKRAAYAHQLSNILLEVRFDEAIERARELDDYFKEHKRLVGPLHGIPLTLKDQFHIKGLDTSMGFIGWIGTFEGQLGTWKSRNVESELVREFHILGAVPIGKLTYKAPETNNNILGYAFNPCNQNLSTGGSSGGEGAMQALRGSAFGIGTDIGGSVSMPASFQGVFSVKPSAGRISFKDAANTGKGQEIMPTVVGIMGRSVNSLRLILQSLLLLEPWLHDPYTLPIPWRPEKEYNAPDEQQYKPAFGFLANDGVLTPHPPISRAMEMVKEALQHRGHQLIDWDWPHSRETLDIHCSIARGDGCHDVYEAIHLSGEPFVPEITNLFPNGKPKAPMPLLEYEEIVKHMKDYRKRYLDYWESSAERTGNRPVEALLSPVTPYAGVLPGKFYPSTYTSSVNVLDYASVVIPVTLADKKLDIVNFNFSALNEEDRMNMNYYDPEKYHGAPAAVQLIGRRLDEERLLSLAQLVVEALNDYRSGNGEKS</sequence>
<proteinExistence type="inferred from homology"/>
<feature type="active site" description="Charge relay system" evidence="3">
    <location>
        <position position="250"/>
    </location>
</feature>
<evidence type="ECO:0000259" key="5">
    <source>
        <dbReference type="Pfam" id="PF01425"/>
    </source>
</evidence>
<dbReference type="PIRSF" id="PIRSF001221">
    <property type="entry name" value="Amidase_fungi"/>
    <property type="match status" value="1"/>
</dbReference>
<dbReference type="SUPFAM" id="SSF75304">
    <property type="entry name" value="Amidase signature (AS) enzymes"/>
    <property type="match status" value="1"/>
</dbReference>
<dbReference type="Proteomes" id="UP000184356">
    <property type="component" value="Unassembled WGS sequence"/>
</dbReference>
<evidence type="ECO:0000256" key="3">
    <source>
        <dbReference type="PIRSR" id="PIRSR001221-1"/>
    </source>
</evidence>
<keyword evidence="4" id="KW-0732">Signal</keyword>
<dbReference type="PANTHER" id="PTHR46072">
    <property type="entry name" value="AMIDASE-RELATED-RELATED"/>
    <property type="match status" value="1"/>
</dbReference>